<name>B9L0Z2_THERP</name>
<dbReference type="Proteomes" id="UP000000447">
    <property type="component" value="Chromosome"/>
</dbReference>
<gene>
    <name evidence="1" type="ordered locus">trd_1702</name>
</gene>
<keyword evidence="2" id="KW-1185">Reference proteome</keyword>
<reference evidence="1 2" key="1">
    <citation type="journal article" date="2009" name="PLoS ONE">
        <title>Complete genome sequence of the aerobic CO-oxidizing thermophile Thermomicrobium roseum.</title>
        <authorList>
            <person name="Wu D."/>
            <person name="Raymond J."/>
            <person name="Wu M."/>
            <person name="Chatterji S."/>
            <person name="Ren Q."/>
            <person name="Graham J.E."/>
            <person name="Bryant D.A."/>
            <person name="Robb F."/>
            <person name="Colman A."/>
            <person name="Tallon L.J."/>
            <person name="Badger J.H."/>
            <person name="Madupu R."/>
            <person name="Ward N.L."/>
            <person name="Eisen J.A."/>
        </authorList>
    </citation>
    <scope>NUCLEOTIDE SEQUENCE [LARGE SCALE GENOMIC DNA]</scope>
    <source>
        <strain evidence="2">ATCC 27502 / DSM 5159 / P-2</strain>
    </source>
</reference>
<protein>
    <submittedName>
        <fullName evidence="1">Uncharacterized protein</fullName>
    </submittedName>
</protein>
<accession>B9L0Z2</accession>
<proteinExistence type="predicted"/>
<dbReference type="HOGENOM" id="CLU_3259111_0_0_0"/>
<dbReference type="AlphaFoldDB" id="B9L0Z2"/>
<organism evidence="1 2">
    <name type="scientific">Thermomicrobium roseum (strain ATCC 27502 / DSM 5159 / P-2)</name>
    <dbReference type="NCBI Taxonomy" id="309801"/>
    <lineage>
        <taxon>Bacteria</taxon>
        <taxon>Pseudomonadati</taxon>
        <taxon>Thermomicrobiota</taxon>
        <taxon>Thermomicrobia</taxon>
        <taxon>Thermomicrobiales</taxon>
        <taxon>Thermomicrobiaceae</taxon>
        <taxon>Thermomicrobium</taxon>
    </lineage>
</organism>
<sequence length="42" mass="5057">METGDRSDRTSREYWSFRRLADDQGMGLRTEETRKDRSARSF</sequence>
<dbReference type="KEGG" id="tro:trd_1702"/>
<evidence type="ECO:0000313" key="1">
    <source>
        <dbReference type="EMBL" id="ACM05224.1"/>
    </source>
</evidence>
<dbReference type="EMBL" id="CP001275">
    <property type="protein sequence ID" value="ACM05224.1"/>
    <property type="molecule type" value="Genomic_DNA"/>
</dbReference>
<evidence type="ECO:0000313" key="2">
    <source>
        <dbReference type="Proteomes" id="UP000000447"/>
    </source>
</evidence>